<keyword evidence="1" id="KW-0732">Signal</keyword>
<dbReference type="Proteomes" id="UP000248259">
    <property type="component" value="Unassembled WGS sequence"/>
</dbReference>
<gene>
    <name evidence="3" type="ORF">DNK49_14185</name>
</gene>
<protein>
    <recommendedName>
        <fullName evidence="2">DUF4394 domain-containing protein</fullName>
    </recommendedName>
</protein>
<sequence>MTPIRRHVTTAAVALALASTSAFATDASPLTKIKMHAVTASHTLITVSAAEPQKILSSVRLTGLAPDERILGIDYRVARGMLYALGSRGRLFVIDTASGVLSPVGDDLFGIPLQGQQFGFDFNPAADRIRIVSDAAQNLRAHPDTGALVDFSPEETGLQADGALAYVADDPNAGRAPRIVGAAYTYNTKDEKLTTNFAIDIARGDLVRQGSVEGTLPVVSPNTGKLSTVGSLGVEGIIDAHFDISDVSNTALAAFSTAGTPGYVLHQIDLSSGKARMIAPLGTGEAIVGIAIEP</sequence>
<evidence type="ECO:0000259" key="2">
    <source>
        <dbReference type="Pfam" id="PF14339"/>
    </source>
</evidence>
<dbReference type="OrthoDB" id="531718at2"/>
<comment type="caution">
    <text evidence="3">The sequence shown here is derived from an EMBL/GenBank/DDBJ whole genome shotgun (WGS) entry which is preliminary data.</text>
</comment>
<organism evidence="3 4">
    <name type="scientific">Parazoarcus communis SWub3 = DSM 12120</name>
    <dbReference type="NCBI Taxonomy" id="1121029"/>
    <lineage>
        <taxon>Bacteria</taxon>
        <taxon>Pseudomonadati</taxon>
        <taxon>Pseudomonadota</taxon>
        <taxon>Betaproteobacteria</taxon>
        <taxon>Rhodocyclales</taxon>
        <taxon>Zoogloeaceae</taxon>
        <taxon>Parazoarcus</taxon>
    </lineage>
</organism>
<keyword evidence="4" id="KW-1185">Reference proteome</keyword>
<feature type="signal peptide" evidence="1">
    <location>
        <begin position="1"/>
        <end position="24"/>
    </location>
</feature>
<reference evidence="3 4" key="1">
    <citation type="submission" date="2018-06" db="EMBL/GenBank/DDBJ databases">
        <title>Azoarcus communis strain SWub3 genome.</title>
        <authorList>
            <person name="Zorraquino Salvo V."/>
            <person name="Toubiana D."/>
            <person name="Blumwald E."/>
        </authorList>
    </citation>
    <scope>NUCLEOTIDE SEQUENCE [LARGE SCALE GENOMIC DNA]</scope>
    <source>
        <strain evidence="3 4">SWub3</strain>
    </source>
</reference>
<feature type="chain" id="PRO_5016317129" description="DUF4394 domain-containing protein" evidence="1">
    <location>
        <begin position="25"/>
        <end position="294"/>
    </location>
</feature>
<accession>A0A323UTS7</accession>
<dbReference type="RefSeq" id="WP_110525760.1">
    <property type="nucleotide sequence ID" value="NZ_QKOE01000010.1"/>
</dbReference>
<feature type="domain" description="DUF4394" evidence="2">
    <location>
        <begin position="43"/>
        <end position="291"/>
    </location>
</feature>
<dbReference type="EMBL" id="QKOE01000010">
    <property type="protein sequence ID" value="PZA15885.1"/>
    <property type="molecule type" value="Genomic_DNA"/>
</dbReference>
<dbReference type="SUPFAM" id="SSF63825">
    <property type="entry name" value="YWTD domain"/>
    <property type="match status" value="1"/>
</dbReference>
<evidence type="ECO:0000313" key="4">
    <source>
        <dbReference type="Proteomes" id="UP000248259"/>
    </source>
</evidence>
<evidence type="ECO:0000313" key="3">
    <source>
        <dbReference type="EMBL" id="PZA15885.1"/>
    </source>
</evidence>
<name>A0A323UTS7_9RHOO</name>
<dbReference type="Pfam" id="PF14339">
    <property type="entry name" value="DUF4394"/>
    <property type="match status" value="1"/>
</dbReference>
<dbReference type="InterPro" id="IPR025507">
    <property type="entry name" value="DUF4394"/>
</dbReference>
<dbReference type="AlphaFoldDB" id="A0A323UTS7"/>
<evidence type="ECO:0000256" key="1">
    <source>
        <dbReference type="SAM" id="SignalP"/>
    </source>
</evidence>
<proteinExistence type="predicted"/>